<dbReference type="SUPFAM" id="SSF102712">
    <property type="entry name" value="JAB1/MPN domain"/>
    <property type="match status" value="1"/>
</dbReference>
<evidence type="ECO:0000256" key="3">
    <source>
        <dbReference type="ARBA" id="ARBA00022801"/>
    </source>
</evidence>
<keyword evidence="2" id="KW-0479">Metal-binding</keyword>
<evidence type="ECO:0000259" key="6">
    <source>
        <dbReference type="Pfam" id="PF14464"/>
    </source>
</evidence>
<dbReference type="Pfam" id="PF14464">
    <property type="entry name" value="Prok-JAB"/>
    <property type="match status" value="1"/>
</dbReference>
<dbReference type="GO" id="GO:0046872">
    <property type="term" value="F:metal ion binding"/>
    <property type="evidence" value="ECO:0007669"/>
    <property type="project" value="UniProtKB-KW"/>
</dbReference>
<accession>A0A3N4DAD1</accession>
<dbReference type="GO" id="GO:0008237">
    <property type="term" value="F:metallopeptidase activity"/>
    <property type="evidence" value="ECO:0007669"/>
    <property type="project" value="UniProtKB-KW"/>
</dbReference>
<evidence type="ECO:0000256" key="5">
    <source>
        <dbReference type="ARBA" id="ARBA00023049"/>
    </source>
</evidence>
<evidence type="ECO:0000256" key="2">
    <source>
        <dbReference type="ARBA" id="ARBA00022723"/>
    </source>
</evidence>
<evidence type="ECO:0000313" key="7">
    <source>
        <dbReference type="EMBL" id="AZG34008.1"/>
    </source>
</evidence>
<reference evidence="8" key="3">
    <citation type="submission" date="2018-11" db="EMBL/GenBank/DDBJ databases">
        <authorList>
            <person name="Hwang Y.J."/>
            <person name="Hwang C.Y."/>
        </authorList>
    </citation>
    <scope>NUCLEOTIDE SEQUENCE</scope>
    <source>
        <strain evidence="8">R106</strain>
    </source>
</reference>
<keyword evidence="5" id="KW-0482">Metalloprotease</keyword>
<dbReference type="EMBL" id="RKKB01000033">
    <property type="protein sequence ID" value="RPA22586.1"/>
    <property type="molecule type" value="Genomic_DNA"/>
</dbReference>
<evidence type="ECO:0000313" key="10">
    <source>
        <dbReference type="Proteomes" id="UP000278855"/>
    </source>
</evidence>
<organism evidence="8 10">
    <name type="scientific">Shewanella psychromarinicola</name>
    <dbReference type="NCBI Taxonomy" id="2487742"/>
    <lineage>
        <taxon>Bacteria</taxon>
        <taxon>Pseudomonadati</taxon>
        <taxon>Pseudomonadota</taxon>
        <taxon>Gammaproteobacteria</taxon>
        <taxon>Alteromonadales</taxon>
        <taxon>Shewanellaceae</taxon>
        <taxon>Shewanella</taxon>
    </lineage>
</organism>
<feature type="domain" description="JAB" evidence="6">
    <location>
        <begin position="33"/>
        <end position="142"/>
    </location>
</feature>
<dbReference type="Proteomes" id="UP000278855">
    <property type="component" value="Unassembled WGS sequence"/>
</dbReference>
<protein>
    <recommendedName>
        <fullName evidence="6">JAB domain-containing protein</fullName>
    </recommendedName>
</protein>
<keyword evidence="9" id="KW-1185">Reference proteome</keyword>
<evidence type="ECO:0000256" key="4">
    <source>
        <dbReference type="ARBA" id="ARBA00022833"/>
    </source>
</evidence>
<evidence type="ECO:0000256" key="1">
    <source>
        <dbReference type="ARBA" id="ARBA00022670"/>
    </source>
</evidence>
<evidence type="ECO:0000313" key="9">
    <source>
        <dbReference type="Proteomes" id="UP000273778"/>
    </source>
</evidence>
<keyword evidence="1" id="KW-0645">Protease</keyword>
<evidence type="ECO:0000313" key="8">
    <source>
        <dbReference type="EMBL" id="RPA22586.1"/>
    </source>
</evidence>
<dbReference type="EMBL" id="CP034073">
    <property type="protein sequence ID" value="AZG34008.1"/>
    <property type="molecule type" value="Genomic_DNA"/>
</dbReference>
<dbReference type="KEGG" id="spsr:EGC80_03045"/>
<gene>
    <name evidence="8" type="ORF">EGC77_21390</name>
    <name evidence="7" type="ORF">EGC80_03045</name>
</gene>
<dbReference type="RefSeq" id="WP_124014225.1">
    <property type="nucleotide sequence ID" value="NZ_CP034073.1"/>
</dbReference>
<reference evidence="7 9" key="1">
    <citation type="submission" date="2018-11" db="EMBL/GenBank/DDBJ databases">
        <title>Shewanella sp. M2.</title>
        <authorList>
            <person name="Hwang Y.J."/>
            <person name="Hwang C.Y."/>
        </authorList>
    </citation>
    <scope>NUCLEOTIDE SEQUENCE [LARGE SCALE GENOMIC DNA]</scope>
    <source>
        <strain evidence="7 9">M2</strain>
    </source>
</reference>
<dbReference type="GO" id="GO:0006508">
    <property type="term" value="P:proteolysis"/>
    <property type="evidence" value="ECO:0007669"/>
    <property type="project" value="UniProtKB-KW"/>
</dbReference>
<dbReference type="Proteomes" id="UP000273778">
    <property type="component" value="Chromosome"/>
</dbReference>
<proteinExistence type="predicted"/>
<reference evidence="10" key="2">
    <citation type="submission" date="2018-11" db="EMBL/GenBank/DDBJ databases">
        <title>Shewanella sp. R106.</title>
        <authorList>
            <person name="Hwang Y.J."/>
            <person name="Hwang C.Y."/>
        </authorList>
    </citation>
    <scope>NUCLEOTIDE SEQUENCE [LARGE SCALE GENOMIC DNA]</scope>
    <source>
        <strain evidence="10">R106</strain>
    </source>
</reference>
<sequence>MKEYLLEVKEFGSIRIPNNIIERISTFRQLDSMDSESGGVLLGSHLNSIGRLKITDFTTPLKNDRQTRNSFFRSNQHNIEVQKVWKESCRRVTFLGLWHTHAEDIPTPSSVDIDDWKVTLRTSLYDGEGLVFLIIGNKSAKFWFGFKKSRQIDYIGEVSFE</sequence>
<dbReference type="InterPro" id="IPR028090">
    <property type="entry name" value="JAB_dom_prok"/>
</dbReference>
<dbReference type="Gene3D" id="3.40.140.10">
    <property type="entry name" value="Cytidine Deaminase, domain 2"/>
    <property type="match status" value="1"/>
</dbReference>
<dbReference type="OrthoDB" id="5470925at2"/>
<keyword evidence="4" id="KW-0862">Zinc</keyword>
<dbReference type="AlphaFoldDB" id="A0A3N4DAD1"/>
<keyword evidence="3" id="KW-0378">Hydrolase</keyword>
<name>A0A3N4DAD1_9GAMM</name>